<evidence type="ECO:0000256" key="10">
    <source>
        <dbReference type="RuleBase" id="RU000492"/>
    </source>
</evidence>
<evidence type="ECO:0000313" key="15">
    <source>
        <dbReference type="EMBL" id="AWV90641.1"/>
    </source>
</evidence>
<keyword evidence="2" id="KW-0963">Cytoplasm</keyword>
<dbReference type="KEGG" id="bsed:DN745_15445"/>
<dbReference type="GO" id="GO:0003676">
    <property type="term" value="F:nucleic acid binding"/>
    <property type="evidence" value="ECO:0007669"/>
    <property type="project" value="InterPro"/>
</dbReference>
<evidence type="ECO:0000256" key="7">
    <source>
        <dbReference type="ARBA" id="ARBA00038437"/>
    </source>
</evidence>
<keyword evidence="3 10" id="KW-0547">Nucleotide-binding</keyword>
<dbReference type="AlphaFoldDB" id="A0A2Z4FNN6"/>
<dbReference type="PROSITE" id="PS51192">
    <property type="entry name" value="HELICASE_ATP_BIND_1"/>
    <property type="match status" value="1"/>
</dbReference>
<dbReference type="InterPro" id="IPR014014">
    <property type="entry name" value="RNA_helicase_DEAD_Q_motif"/>
</dbReference>
<dbReference type="SUPFAM" id="SSF52540">
    <property type="entry name" value="P-loop containing nucleoside triphosphate hydrolases"/>
    <property type="match status" value="1"/>
</dbReference>
<evidence type="ECO:0000256" key="4">
    <source>
        <dbReference type="ARBA" id="ARBA00022801"/>
    </source>
</evidence>
<dbReference type="InterPro" id="IPR001650">
    <property type="entry name" value="Helicase_C-like"/>
</dbReference>
<evidence type="ECO:0000256" key="8">
    <source>
        <dbReference type="ARBA" id="ARBA00047984"/>
    </source>
</evidence>
<dbReference type="CDD" id="cd18787">
    <property type="entry name" value="SF2_C_DEAD"/>
    <property type="match status" value="1"/>
</dbReference>
<protein>
    <recommendedName>
        <fullName evidence="1">RNA helicase</fullName>
        <ecNumber evidence="1">3.6.4.13</ecNumber>
    </recommendedName>
</protein>
<keyword evidence="16" id="KW-1185">Reference proteome</keyword>
<dbReference type="SMART" id="SM00490">
    <property type="entry name" value="HELICc"/>
    <property type="match status" value="1"/>
</dbReference>
<feature type="short sequence motif" description="Q motif" evidence="9">
    <location>
        <begin position="2"/>
        <end position="30"/>
    </location>
</feature>
<evidence type="ECO:0000259" key="12">
    <source>
        <dbReference type="PROSITE" id="PS51192"/>
    </source>
</evidence>
<keyword evidence="6 10" id="KW-0067">ATP-binding</keyword>
<accession>A0A2Z4FNN6</accession>
<comment type="catalytic activity">
    <reaction evidence="8">
        <text>ATP + H2O = ADP + phosphate + H(+)</text>
        <dbReference type="Rhea" id="RHEA:13065"/>
        <dbReference type="ChEBI" id="CHEBI:15377"/>
        <dbReference type="ChEBI" id="CHEBI:15378"/>
        <dbReference type="ChEBI" id="CHEBI:30616"/>
        <dbReference type="ChEBI" id="CHEBI:43474"/>
        <dbReference type="ChEBI" id="CHEBI:456216"/>
        <dbReference type="EC" id="3.6.4.13"/>
    </reaction>
</comment>
<organism evidence="15 16">
    <name type="scientific">Bradymonas sediminis</name>
    <dbReference type="NCBI Taxonomy" id="1548548"/>
    <lineage>
        <taxon>Bacteria</taxon>
        <taxon>Deltaproteobacteria</taxon>
        <taxon>Bradymonadales</taxon>
        <taxon>Bradymonadaceae</taxon>
        <taxon>Bradymonas</taxon>
    </lineage>
</organism>
<dbReference type="GO" id="GO:0005524">
    <property type="term" value="F:ATP binding"/>
    <property type="evidence" value="ECO:0007669"/>
    <property type="project" value="UniProtKB-KW"/>
</dbReference>
<comment type="similarity">
    <text evidence="7 10">Belongs to the DEAD box helicase family.</text>
</comment>
<dbReference type="Gene3D" id="3.40.50.300">
    <property type="entry name" value="P-loop containing nucleotide triphosphate hydrolases"/>
    <property type="match status" value="2"/>
</dbReference>
<feature type="compositionally biased region" description="Basic residues" evidence="11">
    <location>
        <begin position="387"/>
        <end position="396"/>
    </location>
</feature>
<dbReference type="PROSITE" id="PS51195">
    <property type="entry name" value="Q_MOTIF"/>
    <property type="match status" value="1"/>
</dbReference>
<evidence type="ECO:0000256" key="2">
    <source>
        <dbReference type="ARBA" id="ARBA00022490"/>
    </source>
</evidence>
<evidence type="ECO:0000259" key="13">
    <source>
        <dbReference type="PROSITE" id="PS51194"/>
    </source>
</evidence>
<feature type="domain" description="Helicase ATP-binding" evidence="12">
    <location>
        <begin position="33"/>
        <end position="208"/>
    </location>
</feature>
<feature type="region of interest" description="Disordered" evidence="11">
    <location>
        <begin position="367"/>
        <end position="448"/>
    </location>
</feature>
<evidence type="ECO:0000256" key="3">
    <source>
        <dbReference type="ARBA" id="ARBA00022741"/>
    </source>
</evidence>
<dbReference type="InterPro" id="IPR011545">
    <property type="entry name" value="DEAD/DEAH_box_helicase_dom"/>
</dbReference>
<dbReference type="PANTHER" id="PTHR47959:SF13">
    <property type="entry name" value="ATP-DEPENDENT RNA HELICASE RHLE"/>
    <property type="match status" value="1"/>
</dbReference>
<feature type="domain" description="Helicase C-terminal" evidence="13">
    <location>
        <begin position="219"/>
        <end position="376"/>
    </location>
</feature>
<reference evidence="15 16" key="1">
    <citation type="submission" date="2018-06" db="EMBL/GenBank/DDBJ databases">
        <title>Lujinxingia sediminis gen. nov. sp. nov., a new facultative anaerobic member of the class Deltaproteobacteria, and proposal of Lujinxingaceae fam. nov.</title>
        <authorList>
            <person name="Guo L.-Y."/>
            <person name="Li C.-M."/>
            <person name="Wang S."/>
            <person name="Du Z.-J."/>
        </authorList>
    </citation>
    <scope>NUCLEOTIDE SEQUENCE [LARGE SCALE GENOMIC DNA]</scope>
    <source>
        <strain evidence="15 16">FA350</strain>
    </source>
</reference>
<dbReference type="InterPro" id="IPR044742">
    <property type="entry name" value="DEAD/DEAH_RhlB"/>
</dbReference>
<dbReference type="GO" id="GO:0003724">
    <property type="term" value="F:RNA helicase activity"/>
    <property type="evidence" value="ECO:0007669"/>
    <property type="project" value="UniProtKB-EC"/>
</dbReference>
<dbReference type="InterPro" id="IPR027417">
    <property type="entry name" value="P-loop_NTPase"/>
</dbReference>
<dbReference type="SMART" id="SM00487">
    <property type="entry name" value="DEXDc"/>
    <property type="match status" value="1"/>
</dbReference>
<dbReference type="InterPro" id="IPR014001">
    <property type="entry name" value="Helicase_ATP-bd"/>
</dbReference>
<proteinExistence type="inferred from homology"/>
<name>A0A2Z4FNN6_9DELT</name>
<evidence type="ECO:0000259" key="14">
    <source>
        <dbReference type="PROSITE" id="PS51195"/>
    </source>
</evidence>
<sequence>MENFQELDLIEPLQRAIAAENYESPSEIQAQAIPSILEGRDLLGCAQTGTGKTAAFSLPMLHILSESQNTKGRRVPRGLILSPTRELAAQICSSIETYGKFLSLRSTVIYGGVSERPQIRDLKKGVDIIVATPGRFLDLMSRGFIDLNAIEFFILDEADRMLDMGFINDIRKIINKLPKKRQNLLFSATLPSSIVQLANQMLRNPVTVEVAPETPTLDAIEQRLMFVTKADKANLMVHLLKAPDVSRSIIFTRTKHGANRLTERLEKAGFPATAIHGNKSQAARRRALNGFRKGSYDILVATDVASRGIDVDDVTHVFNYDLPDEAESYVHRIGRTGRAGRSGVAISFCDTSEGHKLRSIEKTIAQAIPPDEEHEFHSPAAMASRNDRKKSSKGGGRRGNNSRGRNSRNKSRGKSGGNSRGRNSSRRKSTTPAKKSGEGAKRRGGNRR</sequence>
<dbReference type="GO" id="GO:0005829">
    <property type="term" value="C:cytosol"/>
    <property type="evidence" value="ECO:0007669"/>
    <property type="project" value="TreeGrafter"/>
</dbReference>
<keyword evidence="4 10" id="KW-0378">Hydrolase</keyword>
<evidence type="ECO:0000256" key="6">
    <source>
        <dbReference type="ARBA" id="ARBA00022840"/>
    </source>
</evidence>
<gene>
    <name evidence="15" type="ORF">DN745_15445</name>
</gene>
<dbReference type="InterPro" id="IPR000629">
    <property type="entry name" value="RNA-helicase_DEAD-box_CS"/>
</dbReference>
<dbReference type="FunFam" id="3.40.50.300:FF:000108">
    <property type="entry name" value="ATP-dependent RNA helicase RhlE"/>
    <property type="match status" value="1"/>
</dbReference>
<dbReference type="Pfam" id="PF00271">
    <property type="entry name" value="Helicase_C"/>
    <property type="match status" value="1"/>
</dbReference>
<dbReference type="CDD" id="cd00268">
    <property type="entry name" value="DEADc"/>
    <property type="match status" value="1"/>
</dbReference>
<evidence type="ECO:0000256" key="5">
    <source>
        <dbReference type="ARBA" id="ARBA00022806"/>
    </source>
</evidence>
<feature type="domain" description="DEAD-box RNA helicase Q" evidence="14">
    <location>
        <begin position="2"/>
        <end position="30"/>
    </location>
</feature>
<dbReference type="PROSITE" id="PS51194">
    <property type="entry name" value="HELICASE_CTER"/>
    <property type="match status" value="1"/>
</dbReference>
<dbReference type="PANTHER" id="PTHR47959">
    <property type="entry name" value="ATP-DEPENDENT RNA HELICASE RHLE-RELATED"/>
    <property type="match status" value="1"/>
</dbReference>
<evidence type="ECO:0000313" key="16">
    <source>
        <dbReference type="Proteomes" id="UP000249799"/>
    </source>
</evidence>
<evidence type="ECO:0000256" key="11">
    <source>
        <dbReference type="SAM" id="MobiDB-lite"/>
    </source>
</evidence>
<dbReference type="PROSITE" id="PS00039">
    <property type="entry name" value="DEAD_ATP_HELICASE"/>
    <property type="match status" value="1"/>
</dbReference>
<dbReference type="Proteomes" id="UP000249799">
    <property type="component" value="Chromosome"/>
</dbReference>
<keyword evidence="5 10" id="KW-0347">Helicase</keyword>
<dbReference type="InterPro" id="IPR050079">
    <property type="entry name" value="DEAD_box_RNA_helicase"/>
</dbReference>
<dbReference type="OrthoDB" id="9805696at2"/>
<evidence type="ECO:0000256" key="1">
    <source>
        <dbReference type="ARBA" id="ARBA00012552"/>
    </source>
</evidence>
<evidence type="ECO:0000256" key="9">
    <source>
        <dbReference type="PROSITE-ProRule" id="PRU00552"/>
    </source>
</evidence>
<dbReference type="EC" id="3.6.4.13" evidence="1"/>
<dbReference type="Pfam" id="PF00270">
    <property type="entry name" value="DEAD"/>
    <property type="match status" value="1"/>
</dbReference>
<dbReference type="EMBL" id="CP030032">
    <property type="protein sequence ID" value="AWV90641.1"/>
    <property type="molecule type" value="Genomic_DNA"/>
</dbReference>
<dbReference type="GO" id="GO:0016787">
    <property type="term" value="F:hydrolase activity"/>
    <property type="evidence" value="ECO:0007669"/>
    <property type="project" value="UniProtKB-KW"/>
</dbReference>